<dbReference type="InterPro" id="IPR011990">
    <property type="entry name" value="TPR-like_helical_dom_sf"/>
</dbReference>
<accession>A0A2U3JWF2</accession>
<feature type="compositionally biased region" description="Basic and acidic residues" evidence="1">
    <location>
        <begin position="380"/>
        <end position="396"/>
    </location>
</feature>
<dbReference type="Gene3D" id="1.25.40.10">
    <property type="entry name" value="Tetratricopeptide repeat domain"/>
    <property type="match status" value="1"/>
</dbReference>
<gene>
    <name evidence="3" type="ORF">SBA1_100098</name>
</gene>
<organism evidence="3 4">
    <name type="scientific">Candidatus Sulfotelmatobacter kueseliae</name>
    <dbReference type="NCBI Taxonomy" id="2042962"/>
    <lineage>
        <taxon>Bacteria</taxon>
        <taxon>Pseudomonadati</taxon>
        <taxon>Acidobacteriota</taxon>
        <taxon>Terriglobia</taxon>
        <taxon>Terriglobales</taxon>
        <taxon>Candidatus Korobacteraceae</taxon>
        <taxon>Candidatus Sulfotelmatobacter</taxon>
    </lineage>
</organism>
<protein>
    <recommendedName>
        <fullName evidence="5">DUF1570 domain-containing protein</fullName>
    </recommendedName>
</protein>
<sequence length="696" mass="76440">MSRAGPISLRLVSVLSSAILLCSASAPAAEPNPWLEIHSAHFTVITDAGEKKGREVALRFEQMRAVFANLLSKDRLNQPVPLTILAFRNDESYYQAAPLRRSQTGEGQPIDAPGFFLPGEDQDFIVLNLLADESWRAVAHDFAHMLLNYNYPPAQGWFDEGLAEYLASIHADNQQVEIGGDPEASASATPGLAGTQRDSQQSLTQLLSAQEWIPLPDLFSTKHDPSGYNEGTHHTLYYAESWIVMHYLLHENRLPETGSYFDLVLNQHMPEEYAIQKAYNMTSAQLEQAVKDYFHSQAALIGALSSVQKSSDHPANSASIEPAYRFPAPVGPDDSAIIAKPLPEDDARALYAEVQTRIPERRDLGLKELQALATAPTLADKKAAARAESTQKKSDDENADQLPTTAVGNALAHRILAWDHIQQGEFDEALTELGDTAALNRNDVWVCYYLSVLKYRMAQARHTGMQGLANMMLDLRTVVEWYPEFAAAYDLLALARNEGGGPAAAMQAERAAMSLSPRDERYVYHMAQIYIASKRWESAETLLERLRSSANPEMVSLARERLSEIGNERKYGMAVPGSAGTQTQLTPQKTPFDVLDEDAARRAAQEKAAQSGGAGDRRPTKFLKGRLVAVDCSTAPAAILTVTAEGIALKLRVADYKSLLLIGADQFSCAWQNREVSVNYKPGGLADGDLVSLEVR</sequence>
<evidence type="ECO:0000313" key="3">
    <source>
        <dbReference type="EMBL" id="SPF31658.1"/>
    </source>
</evidence>
<dbReference type="AlphaFoldDB" id="A0A2U3JWF2"/>
<proteinExistence type="predicted"/>
<feature type="region of interest" description="Disordered" evidence="1">
    <location>
        <begin position="380"/>
        <end position="401"/>
    </location>
</feature>
<dbReference type="Proteomes" id="UP000238701">
    <property type="component" value="Unassembled WGS sequence"/>
</dbReference>
<evidence type="ECO:0000313" key="4">
    <source>
        <dbReference type="Proteomes" id="UP000238701"/>
    </source>
</evidence>
<feature type="signal peptide" evidence="2">
    <location>
        <begin position="1"/>
        <end position="28"/>
    </location>
</feature>
<reference evidence="4" key="1">
    <citation type="submission" date="2018-02" db="EMBL/GenBank/DDBJ databases">
        <authorList>
            <person name="Hausmann B."/>
        </authorList>
    </citation>
    <scope>NUCLEOTIDE SEQUENCE [LARGE SCALE GENOMIC DNA]</scope>
    <source>
        <strain evidence="4">Peat soil MAG SbA1</strain>
    </source>
</reference>
<name>A0A2U3JWF2_9BACT</name>
<evidence type="ECO:0000256" key="1">
    <source>
        <dbReference type="SAM" id="MobiDB-lite"/>
    </source>
</evidence>
<dbReference type="OrthoDB" id="105268at2"/>
<dbReference type="EMBL" id="OMOD01000002">
    <property type="protein sequence ID" value="SPF31658.1"/>
    <property type="molecule type" value="Genomic_DNA"/>
</dbReference>
<evidence type="ECO:0000256" key="2">
    <source>
        <dbReference type="SAM" id="SignalP"/>
    </source>
</evidence>
<dbReference type="SUPFAM" id="SSF48452">
    <property type="entry name" value="TPR-like"/>
    <property type="match status" value="1"/>
</dbReference>
<feature type="chain" id="PRO_5015508210" description="DUF1570 domain-containing protein" evidence="2">
    <location>
        <begin position="29"/>
        <end position="696"/>
    </location>
</feature>
<keyword evidence="2" id="KW-0732">Signal</keyword>
<evidence type="ECO:0008006" key="5">
    <source>
        <dbReference type="Google" id="ProtNLM"/>
    </source>
</evidence>